<dbReference type="InterPro" id="IPR011146">
    <property type="entry name" value="HIT-like"/>
</dbReference>
<dbReference type="PROSITE" id="PS51084">
    <property type="entry name" value="HIT_2"/>
    <property type="match status" value="1"/>
</dbReference>
<evidence type="ECO:0000256" key="1">
    <source>
        <dbReference type="PIRSR" id="PIRSR601310-1"/>
    </source>
</evidence>
<dbReference type="InterPro" id="IPR039384">
    <property type="entry name" value="HINT"/>
</dbReference>
<gene>
    <name evidence="5" type="ORF">CI1B_84890</name>
</gene>
<dbReference type="CDD" id="cd01277">
    <property type="entry name" value="HINT_subgroup"/>
    <property type="match status" value="1"/>
</dbReference>
<proteinExistence type="predicted"/>
<evidence type="ECO:0000256" key="3">
    <source>
        <dbReference type="PROSITE-ProRule" id="PRU00464"/>
    </source>
</evidence>
<feature type="domain" description="HIT" evidence="4">
    <location>
        <begin position="38"/>
        <end position="145"/>
    </location>
</feature>
<feature type="active site" description="Tele-AMP-histidine intermediate" evidence="1">
    <location>
        <position position="132"/>
    </location>
</feature>
<feature type="short sequence motif" description="Histidine triad motif" evidence="2 3">
    <location>
        <begin position="130"/>
        <end position="134"/>
    </location>
</feature>
<accession>A0A508U1P9</accession>
<dbReference type="PANTHER" id="PTHR46648:SF1">
    <property type="entry name" value="ADENOSINE 5'-MONOPHOSPHORAMIDASE HNT1"/>
    <property type="match status" value="1"/>
</dbReference>
<dbReference type="PRINTS" id="PR00332">
    <property type="entry name" value="HISTRIAD"/>
</dbReference>
<dbReference type="Pfam" id="PF01230">
    <property type="entry name" value="HIT"/>
    <property type="match status" value="1"/>
</dbReference>
<evidence type="ECO:0000256" key="2">
    <source>
        <dbReference type="PIRSR" id="PIRSR601310-3"/>
    </source>
</evidence>
<evidence type="ECO:0000259" key="4">
    <source>
        <dbReference type="PROSITE" id="PS51084"/>
    </source>
</evidence>
<dbReference type="GO" id="GO:0003824">
    <property type="term" value="F:catalytic activity"/>
    <property type="evidence" value="ECO:0007669"/>
    <property type="project" value="InterPro"/>
</dbReference>
<dbReference type="GO" id="GO:0009117">
    <property type="term" value="P:nucleotide metabolic process"/>
    <property type="evidence" value="ECO:0007669"/>
    <property type="project" value="TreeGrafter"/>
</dbReference>
<keyword evidence="6" id="KW-1185">Reference proteome</keyword>
<dbReference type="AlphaFoldDB" id="A0A508U1P9"/>
<dbReference type="PANTHER" id="PTHR46648">
    <property type="entry name" value="HIT FAMILY PROTEIN 1"/>
    <property type="match status" value="1"/>
</dbReference>
<dbReference type="InterPro" id="IPR036265">
    <property type="entry name" value="HIT-like_sf"/>
</dbReference>
<dbReference type="Proteomes" id="UP000328092">
    <property type="component" value="Unassembled WGS sequence"/>
</dbReference>
<organism evidence="5 6">
    <name type="scientific">Bradyrhizobium ivorense</name>
    <dbReference type="NCBI Taxonomy" id="2511166"/>
    <lineage>
        <taxon>Bacteria</taxon>
        <taxon>Pseudomonadati</taxon>
        <taxon>Pseudomonadota</taxon>
        <taxon>Alphaproteobacteria</taxon>
        <taxon>Hyphomicrobiales</taxon>
        <taxon>Nitrobacteraceae</taxon>
        <taxon>Bradyrhizobium</taxon>
    </lineage>
</organism>
<dbReference type="Gene3D" id="3.30.428.10">
    <property type="entry name" value="HIT-like"/>
    <property type="match status" value="1"/>
</dbReference>
<protein>
    <submittedName>
        <fullName evidence="5">HIT-like protein</fullName>
    </submittedName>
</protein>
<name>A0A508U1P9_9BRAD</name>
<sequence length="170" mass="18054">MVGAASIWLAPRAAGAHGSGMSALTGNSNMTAYDDQNAFAKILRGEIPSFKVYETDRTFAFLDIMPRSPGHTLVIPKAPARGILDIAEDDLAEVARSAKRIAVGAMKAFSADGIIIQQFSEPASGQVVLHLHMHVMPVKAGVALLPAQTHKQDMDVLAEHAKRMIAALGN</sequence>
<dbReference type="SUPFAM" id="SSF54197">
    <property type="entry name" value="HIT-like"/>
    <property type="match status" value="1"/>
</dbReference>
<reference evidence="5" key="1">
    <citation type="submission" date="2019-02" db="EMBL/GenBank/DDBJ databases">
        <authorList>
            <person name="Pothier F.J."/>
        </authorList>
    </citation>
    <scope>NUCLEOTIDE SEQUENCE</scope>
    <source>
        <strain evidence="5">CI-1B</strain>
    </source>
</reference>
<evidence type="ECO:0000313" key="5">
    <source>
        <dbReference type="EMBL" id="VIO80671.1"/>
    </source>
</evidence>
<dbReference type="EMBL" id="CAADFC020000042">
    <property type="protein sequence ID" value="VIO80671.1"/>
    <property type="molecule type" value="Genomic_DNA"/>
</dbReference>
<evidence type="ECO:0000313" key="6">
    <source>
        <dbReference type="Proteomes" id="UP000328092"/>
    </source>
</evidence>
<dbReference type="InterPro" id="IPR001310">
    <property type="entry name" value="Histidine_triad_HIT"/>
</dbReference>
<comment type="caution">
    <text evidence="5">The sequence shown here is derived from an EMBL/GenBank/DDBJ whole genome shotgun (WGS) entry which is preliminary data.</text>
</comment>